<accession>A0ABQ1XKC2</accession>
<organism evidence="2 3">
    <name type="scientific">Pseudarthrobacter polychromogenes</name>
    <dbReference type="NCBI Taxonomy" id="1676"/>
    <lineage>
        <taxon>Bacteria</taxon>
        <taxon>Bacillati</taxon>
        <taxon>Actinomycetota</taxon>
        <taxon>Actinomycetes</taxon>
        <taxon>Micrococcales</taxon>
        <taxon>Micrococcaceae</taxon>
        <taxon>Pseudarthrobacter</taxon>
    </lineage>
</organism>
<dbReference type="InterPro" id="IPR036388">
    <property type="entry name" value="WH-like_DNA-bd_sf"/>
</dbReference>
<dbReference type="InterPro" id="IPR027395">
    <property type="entry name" value="WH_DNA-bd_dom"/>
</dbReference>
<dbReference type="Gene3D" id="1.10.10.10">
    <property type="entry name" value="Winged helix-like DNA-binding domain superfamily/Winged helix DNA-binding domain"/>
    <property type="match status" value="1"/>
</dbReference>
<gene>
    <name evidence="2" type="ORF">GCM10011577_18920</name>
</gene>
<feature type="domain" description="Winged helix DNA-binding" evidence="1">
    <location>
        <begin position="18"/>
        <end position="97"/>
    </location>
</feature>
<dbReference type="EMBL" id="BMKU01000005">
    <property type="protein sequence ID" value="GGG96009.1"/>
    <property type="molecule type" value="Genomic_DNA"/>
</dbReference>
<sequence>MDKPAAGLSFDEVIHGQVRLRICSILRQFGLAEFGFLRESLNVTDSTLSKHLKSLNQAGYVALTKRTVDTRSKTWAALTDEGESAFDLHINYLQEIINTSRKQP</sequence>
<reference evidence="3" key="1">
    <citation type="journal article" date="2019" name="Int. J. Syst. Evol. Microbiol.">
        <title>The Global Catalogue of Microorganisms (GCM) 10K type strain sequencing project: providing services to taxonomists for standard genome sequencing and annotation.</title>
        <authorList>
            <consortium name="The Broad Institute Genomics Platform"/>
            <consortium name="The Broad Institute Genome Sequencing Center for Infectious Disease"/>
            <person name="Wu L."/>
            <person name="Ma J."/>
        </authorList>
    </citation>
    <scope>NUCLEOTIDE SEQUENCE [LARGE SCALE GENOMIC DNA]</scope>
    <source>
        <strain evidence="3">CGMCC 1.1927</strain>
    </source>
</reference>
<keyword evidence="3" id="KW-1185">Reference proteome</keyword>
<dbReference type="PANTHER" id="PTHR37318:SF1">
    <property type="entry name" value="BSL7504 PROTEIN"/>
    <property type="match status" value="1"/>
</dbReference>
<dbReference type="Pfam" id="PF13601">
    <property type="entry name" value="HTH_34"/>
    <property type="match status" value="1"/>
</dbReference>
<evidence type="ECO:0000313" key="3">
    <source>
        <dbReference type="Proteomes" id="UP000596938"/>
    </source>
</evidence>
<dbReference type="InterPro" id="IPR011991">
    <property type="entry name" value="ArsR-like_HTH"/>
</dbReference>
<dbReference type="RefSeq" id="WP_229666389.1">
    <property type="nucleotide sequence ID" value="NZ_BAAAWV010000001.1"/>
</dbReference>
<dbReference type="Proteomes" id="UP000596938">
    <property type="component" value="Unassembled WGS sequence"/>
</dbReference>
<name>A0ABQ1XKC2_9MICC</name>
<dbReference type="PANTHER" id="PTHR37318">
    <property type="entry name" value="BSL7504 PROTEIN"/>
    <property type="match status" value="1"/>
</dbReference>
<dbReference type="InterPro" id="IPR036390">
    <property type="entry name" value="WH_DNA-bd_sf"/>
</dbReference>
<evidence type="ECO:0000313" key="2">
    <source>
        <dbReference type="EMBL" id="GGG96009.1"/>
    </source>
</evidence>
<comment type="caution">
    <text evidence="2">The sequence shown here is derived from an EMBL/GenBank/DDBJ whole genome shotgun (WGS) entry which is preliminary data.</text>
</comment>
<dbReference type="SUPFAM" id="SSF46785">
    <property type="entry name" value="Winged helix' DNA-binding domain"/>
    <property type="match status" value="1"/>
</dbReference>
<evidence type="ECO:0000259" key="1">
    <source>
        <dbReference type="Pfam" id="PF13601"/>
    </source>
</evidence>
<proteinExistence type="predicted"/>
<protein>
    <submittedName>
        <fullName evidence="2">Transcriptional regulator</fullName>
    </submittedName>
</protein>
<dbReference type="CDD" id="cd00090">
    <property type="entry name" value="HTH_ARSR"/>
    <property type="match status" value="1"/>
</dbReference>